<dbReference type="OrthoDB" id="10199184at2759"/>
<sequence>MRDQVRDIIIHGIPNVRDANEILREEIDRHVHRFGPIRWLCLGSKRGYHAKNYGFLRYKNENVYHEAVEYLNWIGIRHTRIWFELNPRPTETNHFLQEAPAGQRVQRQLEELERHEQNCREQERKQSQEIELLRSEVSNKDQRISALETQLSDSRLLVADLLNRPSTAFTPTHEPARTWIPLPFRDRPPQLNSQRFSTATTDHMPMNDLAKPPSEQCHTFEQGSCPNFLETFKLVNSVVTTHCGYLFCEACMFRCVKQQLNCPESRKKLGHTYYIRLPSRN</sequence>
<dbReference type="InterPro" id="IPR013083">
    <property type="entry name" value="Znf_RING/FYVE/PHD"/>
</dbReference>
<evidence type="ECO:0000313" key="3">
    <source>
        <dbReference type="Proteomes" id="UP000663879"/>
    </source>
</evidence>
<name>A0A813V0R1_9BILA</name>
<feature type="coiled-coil region" evidence="1">
    <location>
        <begin position="102"/>
        <end position="150"/>
    </location>
</feature>
<comment type="caution">
    <text evidence="2">The sequence shown here is derived from an EMBL/GenBank/DDBJ whole genome shotgun (WGS) entry which is preliminary data.</text>
</comment>
<evidence type="ECO:0000313" key="2">
    <source>
        <dbReference type="EMBL" id="CAF0834330.1"/>
    </source>
</evidence>
<organism evidence="2 3">
    <name type="scientific">Brachionus calyciflorus</name>
    <dbReference type="NCBI Taxonomy" id="104777"/>
    <lineage>
        <taxon>Eukaryota</taxon>
        <taxon>Metazoa</taxon>
        <taxon>Spiralia</taxon>
        <taxon>Gnathifera</taxon>
        <taxon>Rotifera</taxon>
        <taxon>Eurotatoria</taxon>
        <taxon>Monogononta</taxon>
        <taxon>Pseudotrocha</taxon>
        <taxon>Ploima</taxon>
        <taxon>Brachionidae</taxon>
        <taxon>Brachionus</taxon>
    </lineage>
</organism>
<dbReference type="Gene3D" id="3.30.40.10">
    <property type="entry name" value="Zinc/RING finger domain, C3HC4 (zinc finger)"/>
    <property type="match status" value="1"/>
</dbReference>
<reference evidence="2" key="1">
    <citation type="submission" date="2021-02" db="EMBL/GenBank/DDBJ databases">
        <authorList>
            <person name="Nowell W R."/>
        </authorList>
    </citation>
    <scope>NUCLEOTIDE SEQUENCE</scope>
    <source>
        <strain evidence="2">Ploen Becks lab</strain>
    </source>
</reference>
<evidence type="ECO:0008006" key="4">
    <source>
        <dbReference type="Google" id="ProtNLM"/>
    </source>
</evidence>
<keyword evidence="3" id="KW-1185">Reference proteome</keyword>
<dbReference type="CDD" id="cd00590">
    <property type="entry name" value="RRM_SF"/>
    <property type="match status" value="1"/>
</dbReference>
<protein>
    <recommendedName>
        <fullName evidence="4">RRM domain-containing protein</fullName>
    </recommendedName>
</protein>
<dbReference type="EMBL" id="CAJNOC010001093">
    <property type="protein sequence ID" value="CAF0834330.1"/>
    <property type="molecule type" value="Genomic_DNA"/>
</dbReference>
<dbReference type="AlphaFoldDB" id="A0A813V0R1"/>
<proteinExistence type="predicted"/>
<evidence type="ECO:0000256" key="1">
    <source>
        <dbReference type="SAM" id="Coils"/>
    </source>
</evidence>
<dbReference type="Proteomes" id="UP000663879">
    <property type="component" value="Unassembled WGS sequence"/>
</dbReference>
<keyword evidence="1" id="KW-0175">Coiled coil</keyword>
<dbReference type="SUPFAM" id="SSF57850">
    <property type="entry name" value="RING/U-box"/>
    <property type="match status" value="1"/>
</dbReference>
<accession>A0A813V0R1</accession>
<gene>
    <name evidence="2" type="ORF">OXX778_LOCUS8127</name>
</gene>